<dbReference type="Gene3D" id="3.40.710.10">
    <property type="entry name" value="DD-peptidase/beta-lactamase superfamily"/>
    <property type="match status" value="1"/>
</dbReference>
<proteinExistence type="predicted"/>
<comment type="caution">
    <text evidence="2">The sequence shown here is derived from an EMBL/GenBank/DDBJ whole genome shotgun (WGS) entry which is preliminary data.</text>
</comment>
<dbReference type="Pfam" id="PF00144">
    <property type="entry name" value="Beta-lactamase"/>
    <property type="match status" value="1"/>
</dbReference>
<dbReference type="InterPro" id="IPR001466">
    <property type="entry name" value="Beta-lactam-related"/>
</dbReference>
<protein>
    <submittedName>
        <fullName evidence="2">Serine hydrolase domain-containing protein</fullName>
        <ecNumber evidence="2">3.-.-.-</ecNumber>
    </submittedName>
</protein>
<dbReference type="Proteomes" id="UP001597459">
    <property type="component" value="Unassembled WGS sequence"/>
</dbReference>
<dbReference type="GO" id="GO:0016787">
    <property type="term" value="F:hydrolase activity"/>
    <property type="evidence" value="ECO:0007669"/>
    <property type="project" value="UniProtKB-KW"/>
</dbReference>
<name>A0ABW5N6M6_9FLAO</name>
<evidence type="ECO:0000313" key="3">
    <source>
        <dbReference type="Proteomes" id="UP001597459"/>
    </source>
</evidence>
<reference evidence="3" key="1">
    <citation type="journal article" date="2019" name="Int. J. Syst. Evol. Microbiol.">
        <title>The Global Catalogue of Microorganisms (GCM) 10K type strain sequencing project: providing services to taxonomists for standard genome sequencing and annotation.</title>
        <authorList>
            <consortium name="The Broad Institute Genomics Platform"/>
            <consortium name="The Broad Institute Genome Sequencing Center for Infectious Disease"/>
            <person name="Wu L."/>
            <person name="Ma J."/>
        </authorList>
    </citation>
    <scope>NUCLEOTIDE SEQUENCE [LARGE SCALE GENOMIC DNA]</scope>
    <source>
        <strain evidence="3">KCTC 42423</strain>
    </source>
</reference>
<sequence length="346" mass="39021">MKKIFLFVLAFAHSYSYTQNQNLDSLLSNYEKENNTMGAVSILKDGKEFFNKAIGYSSIELDKKNNAETKFRIGSISKTFTATIILQLVDEGKLSLDNSLNQYFSEIPNSERITIADMLYHRSGIYNITTEKNFEVWISKPRNRKEILTKIKEYKSSFDPNSKTQYSNSNYVLLAYIAEDIDKQTFGEIIQKRIVNKLNLKNTSFGKDIDLSKNEAMCYYLENSIWYPIAFHTNLTGTMGAGGIISNATDVSIFYNALFTGKLLSDESLQLMTTPKEGMGMGISVDNFNGITVYGHDGAIDGFRSMAVYIPKFKSTIALTLNASYGPTGKKLIPIVQLYLKTINQK</sequence>
<dbReference type="PANTHER" id="PTHR46825:SF9">
    <property type="entry name" value="BETA-LACTAMASE-RELATED DOMAIN-CONTAINING PROTEIN"/>
    <property type="match status" value="1"/>
</dbReference>
<gene>
    <name evidence="2" type="ORF">ACFSTE_05060</name>
</gene>
<feature type="domain" description="Beta-lactamase-related" evidence="1">
    <location>
        <begin position="29"/>
        <end position="331"/>
    </location>
</feature>
<evidence type="ECO:0000313" key="2">
    <source>
        <dbReference type="EMBL" id="MFD2590190.1"/>
    </source>
</evidence>
<keyword evidence="2" id="KW-0378">Hydrolase</keyword>
<evidence type="ECO:0000259" key="1">
    <source>
        <dbReference type="Pfam" id="PF00144"/>
    </source>
</evidence>
<dbReference type="SUPFAM" id="SSF56601">
    <property type="entry name" value="beta-lactamase/transpeptidase-like"/>
    <property type="match status" value="1"/>
</dbReference>
<organism evidence="2 3">
    <name type="scientific">Aquimarina hainanensis</name>
    <dbReference type="NCBI Taxonomy" id="1578017"/>
    <lineage>
        <taxon>Bacteria</taxon>
        <taxon>Pseudomonadati</taxon>
        <taxon>Bacteroidota</taxon>
        <taxon>Flavobacteriia</taxon>
        <taxon>Flavobacteriales</taxon>
        <taxon>Flavobacteriaceae</taxon>
        <taxon>Aquimarina</taxon>
    </lineage>
</organism>
<dbReference type="PANTHER" id="PTHR46825">
    <property type="entry name" value="D-ALANYL-D-ALANINE-CARBOXYPEPTIDASE/ENDOPEPTIDASE AMPH"/>
    <property type="match status" value="1"/>
</dbReference>
<dbReference type="RefSeq" id="WP_378255657.1">
    <property type="nucleotide sequence ID" value="NZ_JBHSJV010000001.1"/>
</dbReference>
<dbReference type="EMBL" id="JBHULX010000003">
    <property type="protein sequence ID" value="MFD2590190.1"/>
    <property type="molecule type" value="Genomic_DNA"/>
</dbReference>
<dbReference type="InterPro" id="IPR050491">
    <property type="entry name" value="AmpC-like"/>
</dbReference>
<accession>A0ABW5N6M6</accession>
<keyword evidence="3" id="KW-1185">Reference proteome</keyword>
<dbReference type="EC" id="3.-.-.-" evidence="2"/>
<dbReference type="InterPro" id="IPR012338">
    <property type="entry name" value="Beta-lactam/transpept-like"/>
</dbReference>